<dbReference type="Gene3D" id="3.40.50.300">
    <property type="entry name" value="P-loop containing nucleotide triphosphate hydrolases"/>
    <property type="match status" value="1"/>
</dbReference>
<gene>
    <name evidence="6" type="ORF">DHL47_01110</name>
</gene>
<feature type="transmembrane region" description="Helical" evidence="4">
    <location>
        <begin position="186"/>
        <end position="207"/>
    </location>
</feature>
<evidence type="ECO:0000256" key="2">
    <source>
        <dbReference type="ARBA" id="ARBA00022840"/>
    </source>
</evidence>
<keyword evidence="1" id="KW-0547">Nucleotide-binding</keyword>
<dbReference type="Pfam" id="PF00488">
    <property type="entry name" value="MutS_V"/>
    <property type="match status" value="1"/>
</dbReference>
<organism evidence="6 7">
    <name type="scientific">Streptococcus panodentis</name>
    <dbReference type="NCBI Taxonomy" id="1581472"/>
    <lineage>
        <taxon>Bacteria</taxon>
        <taxon>Bacillati</taxon>
        <taxon>Bacillota</taxon>
        <taxon>Bacilli</taxon>
        <taxon>Lactobacillales</taxon>
        <taxon>Streptococcaceae</taxon>
        <taxon>Streptococcus</taxon>
    </lineage>
</organism>
<protein>
    <recommendedName>
        <fullName evidence="5">DNA mismatch repair proteins mutS family domain-containing protein</fullName>
    </recommendedName>
</protein>
<dbReference type="InterPro" id="IPR000432">
    <property type="entry name" value="DNA_mismatch_repair_MutS_C"/>
</dbReference>
<keyword evidence="3" id="KW-0238">DNA-binding</keyword>
<dbReference type="PANTHER" id="PTHR11361:SF152">
    <property type="entry name" value="DNA MISMATCH REPAIR PROTEIN"/>
    <property type="match status" value="1"/>
</dbReference>
<comment type="caution">
    <text evidence="6">The sequence shown here is derived from an EMBL/GenBank/DDBJ whole genome shotgun (WGS) entry which is preliminary data.</text>
</comment>
<keyword evidence="4" id="KW-0812">Transmembrane</keyword>
<keyword evidence="4" id="KW-0472">Membrane</keyword>
<dbReference type="SUPFAM" id="SSF52540">
    <property type="entry name" value="P-loop containing nucleoside triphosphate hydrolases"/>
    <property type="match status" value="1"/>
</dbReference>
<evidence type="ECO:0000256" key="1">
    <source>
        <dbReference type="ARBA" id="ARBA00022741"/>
    </source>
</evidence>
<feature type="domain" description="DNA mismatch repair proteins mutS family" evidence="5">
    <location>
        <begin position="354"/>
        <end position="539"/>
    </location>
</feature>
<feature type="transmembrane region" description="Helical" evidence="4">
    <location>
        <begin position="163"/>
        <end position="180"/>
    </location>
</feature>
<reference evidence="6 7" key="1">
    <citation type="submission" date="2018-05" db="EMBL/GenBank/DDBJ databases">
        <title>Draft genome sequence of Streptococcus panodentis CCUG 70867T.</title>
        <authorList>
            <person name="Salva-Serra F."/>
            <person name="Mendez V."/>
            <person name="Jaen-Luchoro D."/>
            <person name="Gonzales-Siles L."/>
            <person name="Karlsson R."/>
            <person name="Engstrom-Jakobsson H."/>
            <person name="Busquets A."/>
            <person name="Gomila M."/>
            <person name="Pineiro-Iglesias B."/>
            <person name="Bennasar-Figueras A."/>
            <person name="Seeger M."/>
            <person name="Moore E."/>
        </authorList>
    </citation>
    <scope>NUCLEOTIDE SEQUENCE [LARGE SCALE GENOMIC DNA]</scope>
    <source>
        <strain evidence="6 7">CCUG 70867</strain>
    </source>
</reference>
<feature type="transmembrane region" description="Helical" evidence="4">
    <location>
        <begin position="266"/>
        <end position="285"/>
    </location>
</feature>
<keyword evidence="4" id="KW-1133">Transmembrane helix</keyword>
<proteinExistence type="predicted"/>
<dbReference type="PANTHER" id="PTHR11361">
    <property type="entry name" value="DNA MISMATCH REPAIR PROTEIN MUTS FAMILY MEMBER"/>
    <property type="match status" value="1"/>
</dbReference>
<evidence type="ECO:0000259" key="5">
    <source>
        <dbReference type="SMART" id="SM00534"/>
    </source>
</evidence>
<dbReference type="EMBL" id="QFAY01000002">
    <property type="protein sequence ID" value="MBP2619953.1"/>
    <property type="molecule type" value="Genomic_DNA"/>
</dbReference>
<feature type="transmembrane region" description="Helical" evidence="4">
    <location>
        <begin position="6"/>
        <end position="23"/>
    </location>
</feature>
<evidence type="ECO:0000313" key="7">
    <source>
        <dbReference type="Proteomes" id="UP001519349"/>
    </source>
</evidence>
<evidence type="ECO:0000256" key="4">
    <source>
        <dbReference type="SAM" id="Phobius"/>
    </source>
</evidence>
<evidence type="ECO:0000313" key="6">
    <source>
        <dbReference type="EMBL" id="MBP2619953.1"/>
    </source>
</evidence>
<dbReference type="Proteomes" id="UP001519349">
    <property type="component" value="Unassembled WGS sequence"/>
</dbReference>
<name>A0ABS5AUL8_9STRE</name>
<dbReference type="InterPro" id="IPR045076">
    <property type="entry name" value="MutS"/>
</dbReference>
<accession>A0ABS5AUL8</accession>
<keyword evidence="7" id="KW-1185">Reference proteome</keyword>
<dbReference type="SMART" id="SM00534">
    <property type="entry name" value="MUTSac"/>
    <property type="match status" value="1"/>
</dbReference>
<evidence type="ECO:0000256" key="3">
    <source>
        <dbReference type="ARBA" id="ARBA00023125"/>
    </source>
</evidence>
<keyword evidence="2" id="KW-0067">ATP-binding</keyword>
<dbReference type="InterPro" id="IPR027417">
    <property type="entry name" value="P-loop_NTPase"/>
</dbReference>
<sequence length="557" mass="62920">MSQFMVVFLGILAVLLLVIVSGIRSKLRLKKRLAAAWGSRERVGQRPDSQASLYESFLLDREEQSYDSLVDDQTWEDLDFHQIFEEIDTASQSSLGSEYLYSRLRLLRFEPDQDLEALQCYLSQHPQERFQLQLLFGQIGRKNHNQAKKIVCRPAPANHRGGLYLLLALLPLLSPLFFFVSPPLGYLLPLLSMTFNIFFYLLTRWSLDMRLDSMGYLVRVFYVGGKIARMDLPGQDSLKKASKAFSRAKLFGPVFRPQSGVSELEIFFLYINSVLLLPHLAQAYISKRLVRYNQEARTVLELLGRLEAAIAILNYKESLPFYARPEFSEEGGLVGRELYHPLLSQPVSNDVQFSGNVMISGDNASGKSTYLRTVAINAVLAQALGFACGRQLRLQYGHVLTAMDVSDDIGSGDSYFIAESRAILRMLDSLEEGGLHYFFIDELFKGTNTVERIGAGLGIIRWLAQRPCLYMVSSHDVELVGASGGLNEQYHFDSQYIKGEIVFDYQIKPGSALTKNAVNTLESLDYPAELTEAARRVIHHYEQSGQWTLQAAEGERK</sequence>
<dbReference type="RefSeq" id="WP_209550609.1">
    <property type="nucleotide sequence ID" value="NZ_QFAY01000002.1"/>
</dbReference>